<comment type="subcellular location">
    <subcellularLocation>
        <location evidence="1">Membrane</location>
        <topology evidence="1">Multi-pass membrane protein</topology>
    </subcellularLocation>
</comment>
<evidence type="ECO:0000313" key="6">
    <source>
        <dbReference type="EMBL" id="GGZ79359.1"/>
    </source>
</evidence>
<accession>A0A918V8S7</accession>
<evidence type="ECO:0000256" key="4">
    <source>
        <dbReference type="ARBA" id="ARBA00023136"/>
    </source>
</evidence>
<keyword evidence="7" id="KW-1185">Reference proteome</keyword>
<dbReference type="EMBL" id="BMWH01000004">
    <property type="protein sequence ID" value="GGZ79359.1"/>
    <property type="molecule type" value="Genomic_DNA"/>
</dbReference>
<dbReference type="PANTHER" id="PTHR23514">
    <property type="entry name" value="BYPASS OF STOP CODON PROTEIN 6"/>
    <property type="match status" value="1"/>
</dbReference>
<dbReference type="Pfam" id="PF07690">
    <property type="entry name" value="MFS_1"/>
    <property type="match status" value="1"/>
</dbReference>
<evidence type="ECO:0000256" key="1">
    <source>
        <dbReference type="ARBA" id="ARBA00004141"/>
    </source>
</evidence>
<feature type="transmembrane region" description="Helical" evidence="5">
    <location>
        <begin position="337"/>
        <end position="358"/>
    </location>
</feature>
<reference evidence="6" key="1">
    <citation type="journal article" date="2014" name="Int. J. Syst. Evol. Microbiol.">
        <title>Complete genome sequence of Corynebacterium casei LMG S-19264T (=DSM 44701T), isolated from a smear-ripened cheese.</title>
        <authorList>
            <consortium name="US DOE Joint Genome Institute (JGI-PGF)"/>
            <person name="Walter F."/>
            <person name="Albersmeier A."/>
            <person name="Kalinowski J."/>
            <person name="Ruckert C."/>
        </authorList>
    </citation>
    <scope>NUCLEOTIDE SEQUENCE</scope>
    <source>
        <strain evidence="6">JCM 5016</strain>
    </source>
</reference>
<dbReference type="CDD" id="cd17393">
    <property type="entry name" value="MFS_MosC_like"/>
    <property type="match status" value="1"/>
</dbReference>
<feature type="transmembrane region" description="Helical" evidence="5">
    <location>
        <begin position="282"/>
        <end position="298"/>
    </location>
</feature>
<name>A0A918V8S7_9ACTN</name>
<feature type="transmembrane region" description="Helical" evidence="5">
    <location>
        <begin position="364"/>
        <end position="385"/>
    </location>
</feature>
<feature type="transmembrane region" description="Helical" evidence="5">
    <location>
        <begin position="304"/>
        <end position="325"/>
    </location>
</feature>
<dbReference type="PANTHER" id="PTHR23514:SF13">
    <property type="entry name" value="INNER MEMBRANE PROTEIN YBJJ"/>
    <property type="match status" value="1"/>
</dbReference>
<keyword evidence="4 5" id="KW-0472">Membrane</keyword>
<dbReference type="Proteomes" id="UP000623010">
    <property type="component" value="Unassembled WGS sequence"/>
</dbReference>
<dbReference type="RefSeq" id="WP_190056643.1">
    <property type="nucleotide sequence ID" value="NZ_BMWH01000004.1"/>
</dbReference>
<organism evidence="6 7">
    <name type="scientific">Streptomyces echinoruber</name>
    <dbReference type="NCBI Taxonomy" id="68898"/>
    <lineage>
        <taxon>Bacteria</taxon>
        <taxon>Bacillati</taxon>
        <taxon>Actinomycetota</taxon>
        <taxon>Actinomycetes</taxon>
        <taxon>Kitasatosporales</taxon>
        <taxon>Streptomycetaceae</taxon>
        <taxon>Streptomyces</taxon>
    </lineage>
</organism>
<proteinExistence type="predicted"/>
<reference evidence="6" key="2">
    <citation type="submission" date="2020-09" db="EMBL/GenBank/DDBJ databases">
        <authorList>
            <person name="Sun Q."/>
            <person name="Ohkuma M."/>
        </authorList>
    </citation>
    <scope>NUCLEOTIDE SEQUENCE</scope>
    <source>
        <strain evidence="6">JCM 5016</strain>
    </source>
</reference>
<dbReference type="GO" id="GO:0016020">
    <property type="term" value="C:membrane"/>
    <property type="evidence" value="ECO:0007669"/>
    <property type="project" value="UniProtKB-SubCell"/>
</dbReference>
<dbReference type="GO" id="GO:0022857">
    <property type="term" value="F:transmembrane transporter activity"/>
    <property type="evidence" value="ECO:0007669"/>
    <property type="project" value="InterPro"/>
</dbReference>
<evidence type="ECO:0000313" key="7">
    <source>
        <dbReference type="Proteomes" id="UP000623010"/>
    </source>
</evidence>
<comment type="caution">
    <text evidence="6">The sequence shown here is derived from an EMBL/GenBank/DDBJ whole genome shotgun (WGS) entry which is preliminary data.</text>
</comment>
<dbReference type="InterPro" id="IPR051788">
    <property type="entry name" value="MFS_Transporter"/>
</dbReference>
<feature type="transmembrane region" description="Helical" evidence="5">
    <location>
        <begin position="251"/>
        <end position="270"/>
    </location>
</feature>
<dbReference type="AlphaFoldDB" id="A0A918V8S7"/>
<feature type="transmembrane region" description="Helical" evidence="5">
    <location>
        <begin position="168"/>
        <end position="190"/>
    </location>
</feature>
<feature type="transmembrane region" description="Helical" evidence="5">
    <location>
        <begin position="137"/>
        <end position="156"/>
    </location>
</feature>
<feature type="transmembrane region" description="Helical" evidence="5">
    <location>
        <begin position="51"/>
        <end position="69"/>
    </location>
</feature>
<feature type="transmembrane region" description="Helical" evidence="5">
    <location>
        <begin position="216"/>
        <end position="239"/>
    </location>
</feature>
<keyword evidence="3 5" id="KW-1133">Transmembrane helix</keyword>
<sequence length="408" mass="40266">MTGGPASGARRPRQARFALGVVFFVNGALFGNWVLRIPAVKDRVGADTGPLGLALLGLAVGALLSKQVAGQLVARHGSRPVTRLGITLSCLALLLPALAGNLVALGLALVGFGAAMGIVDVAMNAHGVAVQNRMGRPVLSSLHGVYSVGGLLGALTGGGAEARGLSPLVHFALVAAVLGGVALVASAWLLPASSDVAPRRAEGGWARLPAERRLPLVLLGFVGLCGMAGEGAVGDWGAIYLRDGLGTSAQFAALGYSAYSVAMAAGRLLGDRCLARWGDVRVVTWAVTFAGCAFAAGLLAGHPAAAVCGFAALGSGLSIVMPAIFSMAGRMAGRATGPAITVVSSIAGTGFLAGPPLIGFLAQATGVPVALGAVSVLALGAAVLLRVATSGQRAPAGPPPARAAGPLA</sequence>
<feature type="transmembrane region" description="Helical" evidence="5">
    <location>
        <begin position="17"/>
        <end position="39"/>
    </location>
</feature>
<feature type="transmembrane region" description="Helical" evidence="5">
    <location>
        <begin position="105"/>
        <end position="125"/>
    </location>
</feature>
<evidence type="ECO:0000256" key="2">
    <source>
        <dbReference type="ARBA" id="ARBA00022692"/>
    </source>
</evidence>
<dbReference type="SUPFAM" id="SSF103473">
    <property type="entry name" value="MFS general substrate transporter"/>
    <property type="match status" value="1"/>
</dbReference>
<evidence type="ECO:0000256" key="3">
    <source>
        <dbReference type="ARBA" id="ARBA00022989"/>
    </source>
</evidence>
<evidence type="ECO:0000256" key="5">
    <source>
        <dbReference type="SAM" id="Phobius"/>
    </source>
</evidence>
<keyword evidence="2 5" id="KW-0812">Transmembrane</keyword>
<dbReference type="Gene3D" id="1.20.1250.20">
    <property type="entry name" value="MFS general substrate transporter like domains"/>
    <property type="match status" value="2"/>
</dbReference>
<gene>
    <name evidence="6" type="ORF">GCM10010389_16230</name>
</gene>
<protein>
    <submittedName>
        <fullName evidence="6">MFS transporter</fullName>
    </submittedName>
</protein>
<dbReference type="InterPro" id="IPR011701">
    <property type="entry name" value="MFS"/>
</dbReference>
<dbReference type="InterPro" id="IPR036259">
    <property type="entry name" value="MFS_trans_sf"/>
</dbReference>